<dbReference type="PANTHER" id="PTHR11831">
    <property type="entry name" value="30S 40S RIBOSOMAL PROTEIN"/>
    <property type="match status" value="1"/>
</dbReference>
<feature type="domain" description="Small ribosomal subunit protein uS4 N-terminal" evidence="13">
    <location>
        <begin position="3"/>
        <end position="98"/>
    </location>
</feature>
<name>A0A1M5MCU1_9FIRM</name>
<evidence type="ECO:0000256" key="8">
    <source>
        <dbReference type="ARBA" id="ARBA00025813"/>
    </source>
</evidence>
<dbReference type="InterPro" id="IPR002942">
    <property type="entry name" value="S4_RNA-bd"/>
</dbReference>
<evidence type="ECO:0000259" key="12">
    <source>
        <dbReference type="SMART" id="SM00363"/>
    </source>
</evidence>
<comment type="function">
    <text evidence="1 10">With S5 and S12 plays an important role in translational accuracy.</text>
</comment>
<evidence type="ECO:0000256" key="4">
    <source>
        <dbReference type="ARBA" id="ARBA00022730"/>
    </source>
</evidence>
<dbReference type="GO" id="GO:0003735">
    <property type="term" value="F:structural constituent of ribosome"/>
    <property type="evidence" value="ECO:0007669"/>
    <property type="project" value="InterPro"/>
</dbReference>
<comment type="function">
    <text evidence="2 10">One of the primary rRNA binding proteins, it binds directly to 16S rRNA where it nucleates assembly of the body of the 30S subunit.</text>
</comment>
<dbReference type="RefSeq" id="WP_073090646.1">
    <property type="nucleotide sequence ID" value="NZ_FQWY01000011.1"/>
</dbReference>
<dbReference type="AlphaFoldDB" id="A0A1M5MCU1"/>
<proteinExistence type="inferred from homology"/>
<evidence type="ECO:0000256" key="7">
    <source>
        <dbReference type="ARBA" id="ARBA00023274"/>
    </source>
</evidence>
<dbReference type="NCBIfam" id="TIGR01017">
    <property type="entry name" value="rpsD_bact"/>
    <property type="match status" value="1"/>
</dbReference>
<dbReference type="Pfam" id="PF00163">
    <property type="entry name" value="Ribosomal_S4"/>
    <property type="match status" value="1"/>
</dbReference>
<keyword evidence="4 10" id="KW-0699">rRNA-binding</keyword>
<dbReference type="Gene3D" id="3.10.290.10">
    <property type="entry name" value="RNA-binding S4 domain"/>
    <property type="match status" value="1"/>
</dbReference>
<dbReference type="GO" id="GO:0042274">
    <property type="term" value="P:ribosomal small subunit biogenesis"/>
    <property type="evidence" value="ECO:0007669"/>
    <property type="project" value="TreeGrafter"/>
</dbReference>
<dbReference type="NCBIfam" id="NF003717">
    <property type="entry name" value="PRK05327.1"/>
    <property type="match status" value="1"/>
</dbReference>
<keyword evidence="5 10" id="KW-0694">RNA-binding</keyword>
<dbReference type="CDD" id="cd00165">
    <property type="entry name" value="S4"/>
    <property type="match status" value="1"/>
</dbReference>
<dbReference type="Proteomes" id="UP000242329">
    <property type="component" value="Unassembled WGS sequence"/>
</dbReference>
<evidence type="ECO:0000259" key="13">
    <source>
        <dbReference type="SMART" id="SM01390"/>
    </source>
</evidence>
<feature type="domain" description="RNA-binding S4" evidence="12">
    <location>
        <begin position="99"/>
        <end position="162"/>
    </location>
</feature>
<dbReference type="InterPro" id="IPR001912">
    <property type="entry name" value="Ribosomal_uS4_N"/>
</dbReference>
<evidence type="ECO:0000256" key="10">
    <source>
        <dbReference type="HAMAP-Rule" id="MF_01306"/>
    </source>
</evidence>
<evidence type="ECO:0000313" key="14">
    <source>
        <dbReference type="EMBL" id="SHG75108.1"/>
    </source>
</evidence>
<evidence type="ECO:0000313" key="15">
    <source>
        <dbReference type="Proteomes" id="UP000242329"/>
    </source>
</evidence>
<dbReference type="Gene3D" id="1.10.1050.10">
    <property type="entry name" value="Ribosomal Protein S4 Delta 41, Chain A, domain 1"/>
    <property type="match status" value="1"/>
</dbReference>
<evidence type="ECO:0000256" key="1">
    <source>
        <dbReference type="ARBA" id="ARBA00003004"/>
    </source>
</evidence>
<dbReference type="PANTHER" id="PTHR11831:SF4">
    <property type="entry name" value="SMALL RIBOSOMAL SUBUNIT PROTEIN US4M"/>
    <property type="match status" value="1"/>
</dbReference>
<evidence type="ECO:0000256" key="3">
    <source>
        <dbReference type="ARBA" id="ARBA00007465"/>
    </source>
</evidence>
<dbReference type="PROSITE" id="PS00632">
    <property type="entry name" value="RIBOSOMAL_S4"/>
    <property type="match status" value="1"/>
</dbReference>
<dbReference type="GO" id="GO:0015935">
    <property type="term" value="C:small ribosomal subunit"/>
    <property type="evidence" value="ECO:0007669"/>
    <property type="project" value="InterPro"/>
</dbReference>
<organism evidence="14 15">
    <name type="scientific">Thermosyntropha lipolytica DSM 11003</name>
    <dbReference type="NCBI Taxonomy" id="1123382"/>
    <lineage>
        <taxon>Bacteria</taxon>
        <taxon>Bacillati</taxon>
        <taxon>Bacillota</taxon>
        <taxon>Clostridia</taxon>
        <taxon>Eubacteriales</taxon>
        <taxon>Syntrophomonadaceae</taxon>
        <taxon>Thermosyntropha</taxon>
    </lineage>
</organism>
<dbReference type="InterPro" id="IPR022801">
    <property type="entry name" value="Ribosomal_uS4"/>
</dbReference>
<protein>
    <recommendedName>
        <fullName evidence="9 10">Small ribosomal subunit protein uS4</fullName>
    </recommendedName>
</protein>
<keyword evidence="6 10" id="KW-0689">Ribosomal protein</keyword>
<dbReference type="FunFam" id="3.10.290.10:FF:000001">
    <property type="entry name" value="30S ribosomal protein S4"/>
    <property type="match status" value="1"/>
</dbReference>
<gene>
    <name evidence="10" type="primary">rpsD</name>
    <name evidence="14" type="ORF">SAMN02745221_00888</name>
</gene>
<evidence type="ECO:0000256" key="6">
    <source>
        <dbReference type="ARBA" id="ARBA00022980"/>
    </source>
</evidence>
<dbReference type="SMART" id="SM01390">
    <property type="entry name" value="Ribosomal_S4"/>
    <property type="match status" value="1"/>
</dbReference>
<keyword evidence="7 10" id="KW-0687">Ribonucleoprotein</keyword>
<accession>A0A1M5MCU1</accession>
<reference evidence="15" key="1">
    <citation type="submission" date="2016-11" db="EMBL/GenBank/DDBJ databases">
        <authorList>
            <person name="Varghese N."/>
            <person name="Submissions S."/>
        </authorList>
    </citation>
    <scope>NUCLEOTIDE SEQUENCE [LARGE SCALE GENOMIC DNA]</scope>
    <source>
        <strain evidence="15">DSM 11003</strain>
    </source>
</reference>
<evidence type="ECO:0000256" key="5">
    <source>
        <dbReference type="ARBA" id="ARBA00022884"/>
    </source>
</evidence>
<evidence type="ECO:0000256" key="11">
    <source>
        <dbReference type="RuleBase" id="RU003699"/>
    </source>
</evidence>
<evidence type="ECO:0000256" key="9">
    <source>
        <dbReference type="ARBA" id="ARBA00035254"/>
    </source>
</evidence>
<comment type="similarity">
    <text evidence="3 10 11">Belongs to the universal ribosomal protein uS4 family.</text>
</comment>
<dbReference type="STRING" id="1123382.SAMN02745221_00888"/>
<dbReference type="SUPFAM" id="SSF55174">
    <property type="entry name" value="Alpha-L RNA-binding motif"/>
    <property type="match status" value="1"/>
</dbReference>
<dbReference type="PROSITE" id="PS50889">
    <property type="entry name" value="S4"/>
    <property type="match status" value="1"/>
</dbReference>
<dbReference type="HAMAP" id="MF_01306_B">
    <property type="entry name" value="Ribosomal_uS4_B"/>
    <property type="match status" value="1"/>
</dbReference>
<dbReference type="InterPro" id="IPR005709">
    <property type="entry name" value="Ribosomal_uS4_bac-type"/>
</dbReference>
<dbReference type="EMBL" id="FQWY01000011">
    <property type="protein sequence ID" value="SHG75108.1"/>
    <property type="molecule type" value="Genomic_DNA"/>
</dbReference>
<evidence type="ECO:0000256" key="2">
    <source>
        <dbReference type="ARBA" id="ARBA00003866"/>
    </source>
</evidence>
<comment type="subunit">
    <text evidence="8 10">Part of the 30S ribosomal subunit. Contacts protein S5. The interaction surface between S4 and S5 is involved in control of translational fidelity.</text>
</comment>
<dbReference type="Pfam" id="PF01479">
    <property type="entry name" value="S4"/>
    <property type="match status" value="1"/>
</dbReference>
<sequence length="209" mass="24289">MGRYTEAVCRQCRREGEKLYLKGDRCYSDKCALERRPYAPGVHGQGRRQKLSEYGIQLREKQKTKRIYGVQERQFRNYFEKAERQKGITGENLLILLERRLDNVVYRLGFASSRKEARQLVNHGHFTVNGKKASIPSMLVKVGDVIQVREKSKSSPKFQELKEQAAYKTVPEWLSVDVENMSGTVLAYPTRDQIDTPVKEQLIVELYSR</sequence>
<dbReference type="GO" id="GO:0006412">
    <property type="term" value="P:translation"/>
    <property type="evidence" value="ECO:0007669"/>
    <property type="project" value="UniProtKB-UniRule"/>
</dbReference>
<dbReference type="OrthoDB" id="9803672at2"/>
<dbReference type="GO" id="GO:0019843">
    <property type="term" value="F:rRNA binding"/>
    <property type="evidence" value="ECO:0007669"/>
    <property type="project" value="UniProtKB-UniRule"/>
</dbReference>
<dbReference type="SMART" id="SM00363">
    <property type="entry name" value="S4"/>
    <property type="match status" value="1"/>
</dbReference>
<dbReference type="FunFam" id="1.10.1050.10:FF:000001">
    <property type="entry name" value="30S ribosomal protein S4"/>
    <property type="match status" value="1"/>
</dbReference>
<keyword evidence="15" id="KW-1185">Reference proteome</keyword>
<dbReference type="InterPro" id="IPR018079">
    <property type="entry name" value="Ribosomal_uS4_CS"/>
</dbReference>
<dbReference type="InterPro" id="IPR036986">
    <property type="entry name" value="S4_RNA-bd_sf"/>
</dbReference>